<dbReference type="EMBL" id="NIZW01000018">
    <property type="protein sequence ID" value="PHQ33256.1"/>
    <property type="molecule type" value="Genomic_DNA"/>
</dbReference>
<name>A0A2G1W2J7_9BACT</name>
<evidence type="ECO:0000313" key="2">
    <source>
        <dbReference type="EMBL" id="PHQ33256.1"/>
    </source>
</evidence>
<keyword evidence="3" id="KW-1185">Reference proteome</keyword>
<keyword evidence="1" id="KW-0472">Membrane</keyword>
<dbReference type="AlphaFoldDB" id="A0A2G1W2J7"/>
<dbReference type="Proteomes" id="UP000225740">
    <property type="component" value="Unassembled WGS sequence"/>
</dbReference>
<accession>A0A2G1W2J7</accession>
<evidence type="ECO:0000313" key="3">
    <source>
        <dbReference type="Proteomes" id="UP000225740"/>
    </source>
</evidence>
<comment type="caution">
    <text evidence="2">The sequence shown here is derived from an EMBL/GenBank/DDBJ whole genome shotgun (WGS) entry which is preliminary data.</text>
</comment>
<organism evidence="2 3">
    <name type="scientific">Rhodopirellula bahusiensis</name>
    <dbReference type="NCBI Taxonomy" id="2014065"/>
    <lineage>
        <taxon>Bacteria</taxon>
        <taxon>Pseudomonadati</taxon>
        <taxon>Planctomycetota</taxon>
        <taxon>Planctomycetia</taxon>
        <taxon>Pirellulales</taxon>
        <taxon>Pirellulaceae</taxon>
        <taxon>Rhodopirellula</taxon>
    </lineage>
</organism>
<reference evidence="2 3" key="1">
    <citation type="submission" date="2017-06" db="EMBL/GenBank/DDBJ databases">
        <title>Description of Rhodopirellula bahusiensis sp. nov.</title>
        <authorList>
            <person name="Kizina J."/>
            <person name="Harder J."/>
        </authorList>
    </citation>
    <scope>NUCLEOTIDE SEQUENCE [LARGE SCALE GENOMIC DNA]</scope>
    <source>
        <strain evidence="2 3">SWK21</strain>
    </source>
</reference>
<feature type="transmembrane region" description="Helical" evidence="1">
    <location>
        <begin position="12"/>
        <end position="35"/>
    </location>
</feature>
<protein>
    <submittedName>
        <fullName evidence="2">Uncharacterized protein</fullName>
    </submittedName>
</protein>
<keyword evidence="1" id="KW-0812">Transmembrane</keyword>
<gene>
    <name evidence="2" type="ORF">CEE69_21220</name>
</gene>
<keyword evidence="1" id="KW-1133">Transmembrane helix</keyword>
<evidence type="ECO:0000256" key="1">
    <source>
        <dbReference type="SAM" id="Phobius"/>
    </source>
</evidence>
<sequence>MLRAWPRIYARTYSFAGQAIVVLASDVLTADWMLLEWPSTSTLQRSPGRSEQIVLGEPLQSGGIGRSTQLSKIV</sequence>
<proteinExistence type="predicted"/>